<dbReference type="AlphaFoldDB" id="A0A085MQH2"/>
<evidence type="ECO:0000313" key="4">
    <source>
        <dbReference type="Proteomes" id="UP000030764"/>
    </source>
</evidence>
<dbReference type="EMBL" id="KL363291">
    <property type="protein sequence ID" value="KFD48515.1"/>
    <property type="molecule type" value="Genomic_DNA"/>
</dbReference>
<dbReference type="EMBL" id="KL367675">
    <property type="protein sequence ID" value="KFD60336.1"/>
    <property type="molecule type" value="Genomic_DNA"/>
</dbReference>
<sequence length="65" mass="7771">MMRQCPLKDDAALYPNKPCHREFAYKKTTDNEGLIYSEFRLFEISTFGIRLFNIPTVRCFHYSVF</sequence>
<name>A0A085MQH2_9BILA</name>
<gene>
    <name evidence="1" type="ORF">M513_10592</name>
    <name evidence="3" type="ORF">M514_10592</name>
    <name evidence="2" type="ORF">M514_28353</name>
</gene>
<protein>
    <submittedName>
        <fullName evidence="2">Uncharacterized protein</fullName>
    </submittedName>
</protein>
<dbReference type="Proteomes" id="UP000030758">
    <property type="component" value="Unassembled WGS sequence"/>
</dbReference>
<organism evidence="2">
    <name type="scientific">Trichuris suis</name>
    <name type="common">pig whipworm</name>
    <dbReference type="NCBI Taxonomy" id="68888"/>
    <lineage>
        <taxon>Eukaryota</taxon>
        <taxon>Metazoa</taxon>
        <taxon>Ecdysozoa</taxon>
        <taxon>Nematoda</taxon>
        <taxon>Enoplea</taxon>
        <taxon>Dorylaimia</taxon>
        <taxon>Trichinellida</taxon>
        <taxon>Trichuridae</taxon>
        <taxon>Trichuris</taxon>
    </lineage>
</organism>
<dbReference type="Proteomes" id="UP000030764">
    <property type="component" value="Unassembled WGS sequence"/>
</dbReference>
<dbReference type="EMBL" id="KL367917">
    <property type="protein sequence ID" value="KFD59468.1"/>
    <property type="molecule type" value="Genomic_DNA"/>
</dbReference>
<accession>A0A085MQH2</accession>
<reference evidence="2 4" key="1">
    <citation type="journal article" date="2014" name="Nat. Genet.">
        <title>Genome and transcriptome of the porcine whipworm Trichuris suis.</title>
        <authorList>
            <person name="Jex A.R."/>
            <person name="Nejsum P."/>
            <person name="Schwarz E.M."/>
            <person name="Hu L."/>
            <person name="Young N.D."/>
            <person name="Hall R.S."/>
            <person name="Korhonen P.K."/>
            <person name="Liao S."/>
            <person name="Thamsborg S."/>
            <person name="Xia J."/>
            <person name="Xu P."/>
            <person name="Wang S."/>
            <person name="Scheerlinck J.P."/>
            <person name="Hofmann A."/>
            <person name="Sternberg P.W."/>
            <person name="Wang J."/>
            <person name="Gasser R.B."/>
        </authorList>
    </citation>
    <scope>NUCLEOTIDE SEQUENCE [LARGE SCALE GENOMIC DNA]</scope>
    <source>
        <strain evidence="2">DCEP-RM93F</strain>
        <strain evidence="1">DCEP-RM93M</strain>
    </source>
</reference>
<evidence type="ECO:0000313" key="3">
    <source>
        <dbReference type="EMBL" id="KFD60336.1"/>
    </source>
</evidence>
<evidence type="ECO:0000313" key="2">
    <source>
        <dbReference type="EMBL" id="KFD59468.1"/>
    </source>
</evidence>
<evidence type="ECO:0000313" key="1">
    <source>
        <dbReference type="EMBL" id="KFD48515.1"/>
    </source>
</evidence>
<proteinExistence type="predicted"/>
<keyword evidence="4" id="KW-1185">Reference proteome</keyword>